<keyword evidence="1 4" id="KW-0812">Transmembrane</keyword>
<evidence type="ECO:0000256" key="4">
    <source>
        <dbReference type="SAM" id="Phobius"/>
    </source>
</evidence>
<feature type="transmembrane region" description="Helical" evidence="4">
    <location>
        <begin position="268"/>
        <end position="287"/>
    </location>
</feature>
<name>A0A832MM33_UNCEI</name>
<dbReference type="GO" id="GO:0022857">
    <property type="term" value="F:transmembrane transporter activity"/>
    <property type="evidence" value="ECO:0007669"/>
    <property type="project" value="InterPro"/>
</dbReference>
<accession>A0A832MM33</accession>
<feature type="transmembrane region" description="Helical" evidence="4">
    <location>
        <begin position="160"/>
        <end position="179"/>
    </location>
</feature>
<proteinExistence type="predicted"/>
<keyword evidence="3 4" id="KW-0472">Membrane</keyword>
<feature type="transmembrane region" description="Helical" evidence="4">
    <location>
        <begin position="241"/>
        <end position="261"/>
    </location>
</feature>
<feature type="transmembrane region" description="Helical" evidence="4">
    <location>
        <begin position="72"/>
        <end position="91"/>
    </location>
</feature>
<dbReference type="Gene3D" id="1.20.1250.20">
    <property type="entry name" value="MFS general substrate transporter like domains"/>
    <property type="match status" value="2"/>
</dbReference>
<evidence type="ECO:0000313" key="6">
    <source>
        <dbReference type="EMBL" id="HGZ44490.1"/>
    </source>
</evidence>
<dbReference type="InterPro" id="IPR036259">
    <property type="entry name" value="MFS_trans_sf"/>
</dbReference>
<dbReference type="GO" id="GO:0005886">
    <property type="term" value="C:plasma membrane"/>
    <property type="evidence" value="ECO:0007669"/>
    <property type="project" value="TreeGrafter"/>
</dbReference>
<dbReference type="CDD" id="cd17478">
    <property type="entry name" value="MFS_FsR"/>
    <property type="match status" value="1"/>
</dbReference>
<feature type="transmembrane region" description="Helical" evidence="4">
    <location>
        <begin position="293"/>
        <end position="313"/>
    </location>
</feature>
<dbReference type="EMBL" id="DSQF01000029">
    <property type="protein sequence ID" value="HGZ44490.1"/>
    <property type="molecule type" value="Genomic_DNA"/>
</dbReference>
<dbReference type="PROSITE" id="PS50850">
    <property type="entry name" value="MFS"/>
    <property type="match status" value="1"/>
</dbReference>
<evidence type="ECO:0000259" key="5">
    <source>
        <dbReference type="PROSITE" id="PS50850"/>
    </source>
</evidence>
<dbReference type="InterPro" id="IPR011701">
    <property type="entry name" value="MFS"/>
</dbReference>
<evidence type="ECO:0000256" key="1">
    <source>
        <dbReference type="ARBA" id="ARBA00022692"/>
    </source>
</evidence>
<protein>
    <submittedName>
        <fullName evidence="6">MFS transporter</fullName>
    </submittedName>
</protein>
<dbReference type="InterPro" id="IPR020846">
    <property type="entry name" value="MFS_dom"/>
</dbReference>
<keyword evidence="2 4" id="KW-1133">Transmembrane helix</keyword>
<dbReference type="PANTHER" id="PTHR43129:SF1">
    <property type="entry name" value="FOSMIDOMYCIN RESISTANCE PROTEIN"/>
    <property type="match status" value="1"/>
</dbReference>
<sequence length="396" mass="39661">MRPVPARLALVTAGHFTIDAYSSFFTPLLPLLMARLGLGLTEVGALVAIASVGTSFSQPLFGLLSDRLRRPWFVAAGPLVAALFMSAVGAAPSYPALVALLLAGGAGVAAFHPQAAALAREVSPRPQIGMSIFVTGGTLGFALGPLFAAATAERFGLERTWLAALPGLVVGGLLFARFVTLAPAAHEAAPRAPLRALRPVIVPLALLYTAVVCRSAVSYGFMTFLPIHLHAAGYGVQAGGALTTLYLAAGALGGVLGGWAAERHGGRAVVRLSFLGAMPLYAAFVLVPGAPGLAGLVLGSFVLQTSLPVNVVLGQELSPRHASTIASLLMGAAWGVGALLIGPTGALADRAGLPAALAALAGLLVVGLACGLALPEARRPAAAPGAGPRAAGAAGE</sequence>
<feature type="transmembrane region" description="Helical" evidence="4">
    <location>
        <begin position="128"/>
        <end position="148"/>
    </location>
</feature>
<evidence type="ECO:0000256" key="3">
    <source>
        <dbReference type="ARBA" id="ARBA00023136"/>
    </source>
</evidence>
<dbReference type="Pfam" id="PF07690">
    <property type="entry name" value="MFS_1"/>
    <property type="match status" value="1"/>
</dbReference>
<dbReference type="AlphaFoldDB" id="A0A832MM33"/>
<feature type="transmembrane region" description="Helical" evidence="4">
    <location>
        <begin position="353"/>
        <end position="374"/>
    </location>
</feature>
<reference evidence="6" key="1">
    <citation type="journal article" date="2020" name="mSystems">
        <title>Genome- and Community-Level Interaction Insights into Carbon Utilization and Element Cycling Functions of Hydrothermarchaeota in Hydrothermal Sediment.</title>
        <authorList>
            <person name="Zhou Z."/>
            <person name="Liu Y."/>
            <person name="Xu W."/>
            <person name="Pan J."/>
            <person name="Luo Z.H."/>
            <person name="Li M."/>
        </authorList>
    </citation>
    <scope>NUCLEOTIDE SEQUENCE [LARGE SCALE GENOMIC DNA]</scope>
    <source>
        <strain evidence="6">SpSt-381</strain>
    </source>
</reference>
<dbReference type="PANTHER" id="PTHR43129">
    <property type="entry name" value="FOSMIDOMYCIN RESISTANCE PROTEIN"/>
    <property type="match status" value="1"/>
</dbReference>
<feature type="domain" description="Major facilitator superfamily (MFS) profile" evidence="5">
    <location>
        <begin position="7"/>
        <end position="379"/>
    </location>
</feature>
<feature type="transmembrane region" description="Helical" evidence="4">
    <location>
        <begin position="200"/>
        <end position="221"/>
    </location>
</feature>
<organism evidence="6">
    <name type="scientific">Eiseniibacteriota bacterium</name>
    <dbReference type="NCBI Taxonomy" id="2212470"/>
    <lineage>
        <taxon>Bacteria</taxon>
        <taxon>Candidatus Eiseniibacteriota</taxon>
    </lineage>
</organism>
<feature type="transmembrane region" description="Helical" evidence="4">
    <location>
        <begin position="97"/>
        <end position="116"/>
    </location>
</feature>
<comment type="caution">
    <text evidence="6">The sequence shown here is derived from an EMBL/GenBank/DDBJ whole genome shotgun (WGS) entry which is preliminary data.</text>
</comment>
<gene>
    <name evidence="6" type="ORF">ENR23_13960</name>
</gene>
<feature type="transmembrane region" description="Helical" evidence="4">
    <location>
        <begin position="325"/>
        <end position="347"/>
    </location>
</feature>
<dbReference type="SUPFAM" id="SSF103473">
    <property type="entry name" value="MFS general substrate transporter"/>
    <property type="match status" value="1"/>
</dbReference>
<evidence type="ECO:0000256" key="2">
    <source>
        <dbReference type="ARBA" id="ARBA00022989"/>
    </source>
</evidence>